<dbReference type="Proteomes" id="UP000094020">
    <property type="component" value="Chromosome 11"/>
</dbReference>
<organism evidence="2">
    <name type="scientific">Kwoniella pini CBS 10737</name>
    <dbReference type="NCBI Taxonomy" id="1296096"/>
    <lineage>
        <taxon>Eukaryota</taxon>
        <taxon>Fungi</taxon>
        <taxon>Dikarya</taxon>
        <taxon>Basidiomycota</taxon>
        <taxon>Agaricomycotina</taxon>
        <taxon>Tremellomycetes</taxon>
        <taxon>Tremellales</taxon>
        <taxon>Cryptococcaceae</taxon>
        <taxon>Kwoniella</taxon>
    </lineage>
</organism>
<protein>
    <submittedName>
        <fullName evidence="2">Uncharacterized protein</fullName>
    </submittedName>
</protein>
<evidence type="ECO:0000313" key="4">
    <source>
        <dbReference type="Proteomes" id="UP000094020"/>
    </source>
</evidence>
<feature type="compositionally biased region" description="Acidic residues" evidence="1">
    <location>
        <begin position="755"/>
        <end position="770"/>
    </location>
</feature>
<dbReference type="EMBL" id="CP144529">
    <property type="protein sequence ID" value="WWC73781.1"/>
    <property type="molecule type" value="Genomic_DNA"/>
</dbReference>
<dbReference type="GeneID" id="30174455"/>
<reference evidence="3" key="2">
    <citation type="submission" date="2013-07" db="EMBL/GenBank/DDBJ databases">
        <authorList>
            <consortium name="The Broad Institute Genome Sequencing Platform"/>
            <person name="Cuomo C."/>
            <person name="Litvintseva A."/>
            <person name="Chen Y."/>
            <person name="Heitman J."/>
            <person name="Sun S."/>
            <person name="Springer D."/>
            <person name="Dromer F."/>
            <person name="Young S.K."/>
            <person name="Zeng Q."/>
            <person name="Gargeya S."/>
            <person name="Fitzgerald M."/>
            <person name="Abouelleil A."/>
            <person name="Alvarado L."/>
            <person name="Berlin A.M."/>
            <person name="Chapman S.B."/>
            <person name="Dewar J."/>
            <person name="Goldberg J."/>
            <person name="Griggs A."/>
            <person name="Gujja S."/>
            <person name="Hansen M."/>
            <person name="Howarth C."/>
            <person name="Imamovic A."/>
            <person name="Larimer J."/>
            <person name="McCowan C."/>
            <person name="Murphy C."/>
            <person name="Pearson M."/>
            <person name="Priest M."/>
            <person name="Roberts A."/>
            <person name="Saif S."/>
            <person name="Shea T."/>
            <person name="Sykes S."/>
            <person name="Wortman J."/>
            <person name="Nusbaum C."/>
            <person name="Birren B."/>
        </authorList>
    </citation>
    <scope>NUCLEOTIDE SEQUENCE</scope>
    <source>
        <strain evidence="3">CBS 10737</strain>
    </source>
</reference>
<reference evidence="2" key="3">
    <citation type="submission" date="2016-07" db="EMBL/GenBank/DDBJ databases">
        <title>Evolution of pathogenesis and genome organization in the Tremellales.</title>
        <authorList>
            <person name="Cuomo C."/>
            <person name="Litvintseva A."/>
            <person name="Heitman J."/>
            <person name="Chen Y."/>
            <person name="Sun S."/>
            <person name="Springer D."/>
            <person name="Dromer F."/>
            <person name="Young S."/>
            <person name="Zeng Q."/>
            <person name="Chapman S."/>
            <person name="Gujja S."/>
            <person name="Saif S."/>
            <person name="Birren B."/>
        </authorList>
    </citation>
    <scope>NUCLEOTIDE SEQUENCE</scope>
    <source>
        <strain evidence="2">CBS 10737</strain>
    </source>
</reference>
<feature type="compositionally biased region" description="Basic and acidic residues" evidence="1">
    <location>
        <begin position="720"/>
        <end position="729"/>
    </location>
</feature>
<dbReference type="OrthoDB" id="2575837at2759"/>
<feature type="compositionally biased region" description="Basic and acidic residues" evidence="1">
    <location>
        <begin position="459"/>
        <end position="492"/>
    </location>
</feature>
<feature type="compositionally biased region" description="Polar residues" evidence="1">
    <location>
        <begin position="179"/>
        <end position="193"/>
    </location>
</feature>
<feature type="compositionally biased region" description="Polar residues" evidence="1">
    <location>
        <begin position="630"/>
        <end position="650"/>
    </location>
</feature>
<feature type="compositionally biased region" description="Polar residues" evidence="1">
    <location>
        <begin position="604"/>
        <end position="622"/>
    </location>
</feature>
<feature type="compositionally biased region" description="Polar residues" evidence="1">
    <location>
        <begin position="368"/>
        <end position="380"/>
    </location>
</feature>
<evidence type="ECO:0000256" key="1">
    <source>
        <dbReference type="SAM" id="MobiDB-lite"/>
    </source>
</evidence>
<dbReference type="AlphaFoldDB" id="A0A1B9HYA3"/>
<reference evidence="2" key="1">
    <citation type="submission" date="2013-07" db="EMBL/GenBank/DDBJ databases">
        <title>The Genome Sequence of Cryptococcus pinus CBS10737.</title>
        <authorList>
            <consortium name="The Broad Institute Genome Sequencing Platform"/>
            <person name="Cuomo C."/>
            <person name="Litvintseva A."/>
            <person name="Chen Y."/>
            <person name="Heitman J."/>
            <person name="Sun S."/>
            <person name="Springer D."/>
            <person name="Dromer F."/>
            <person name="Young S.K."/>
            <person name="Zeng Q."/>
            <person name="Gargeya S."/>
            <person name="Fitzgerald M."/>
            <person name="Abouelleil A."/>
            <person name="Alvarado L."/>
            <person name="Berlin A.M."/>
            <person name="Chapman S.B."/>
            <person name="Dewar J."/>
            <person name="Goldberg J."/>
            <person name="Griggs A."/>
            <person name="Gujja S."/>
            <person name="Hansen M."/>
            <person name="Howarth C."/>
            <person name="Imamovic A."/>
            <person name="Larimer J."/>
            <person name="McCowan C."/>
            <person name="Murphy C."/>
            <person name="Pearson M."/>
            <person name="Priest M."/>
            <person name="Roberts A."/>
            <person name="Saif S."/>
            <person name="Shea T."/>
            <person name="Sykes S."/>
            <person name="Wortman J."/>
            <person name="Nusbaum C."/>
            <person name="Birren B."/>
        </authorList>
    </citation>
    <scope>NUCLEOTIDE SEQUENCE [LARGE SCALE GENOMIC DNA]</scope>
    <source>
        <strain evidence="2">CBS 10737</strain>
    </source>
</reference>
<dbReference type="KEGG" id="kpin:30174455"/>
<name>A0A1B9HYA3_9TREE</name>
<feature type="compositionally biased region" description="Acidic residues" evidence="1">
    <location>
        <begin position="493"/>
        <end position="507"/>
    </location>
</feature>
<dbReference type="EMBL" id="KI894014">
    <property type="protein sequence ID" value="OCF48218.1"/>
    <property type="molecule type" value="Genomic_DNA"/>
</dbReference>
<feature type="compositionally biased region" description="Low complexity" evidence="1">
    <location>
        <begin position="194"/>
        <end position="206"/>
    </location>
</feature>
<dbReference type="STRING" id="1296096.A0A1B9HYA3"/>
<feature type="region of interest" description="Disordered" evidence="1">
    <location>
        <begin position="352"/>
        <end position="770"/>
    </location>
</feature>
<keyword evidence="4" id="KW-1185">Reference proteome</keyword>
<accession>A0A1B9HYA3</accession>
<gene>
    <name evidence="2" type="ORF">I206_06086</name>
    <name evidence="3" type="ORF">I206_107753</name>
</gene>
<proteinExistence type="predicted"/>
<evidence type="ECO:0000313" key="2">
    <source>
        <dbReference type="EMBL" id="OCF48218.1"/>
    </source>
</evidence>
<feature type="compositionally biased region" description="Polar residues" evidence="1">
    <location>
        <begin position="545"/>
        <end position="565"/>
    </location>
</feature>
<dbReference type="RefSeq" id="XP_019009437.1">
    <property type="nucleotide sequence ID" value="XM_019157797.1"/>
</dbReference>
<feature type="region of interest" description="Disordered" evidence="1">
    <location>
        <begin position="179"/>
        <end position="215"/>
    </location>
</feature>
<sequence length="875" mass="98057">MAEDITSWIAKAIIQHDKEHGANYKIPLRGRYIQMIKFLSFRDHFDPHAEIRGVISDKTHWIRVKFDVNATDEFEEPQASLPSESLTSQLRAVFLIESFRINLLPPPSSRRQSIQLDAELPEVILEILEWKVINGDKNDPVFYEDVIEVSKGKTDLDVQVQGVLRKWWFGESNSSQSHLPSTSQYLQHSTHQTPISSRSIQQPSSSVKPTISSPLAGYHSSPAVLSTSASSDRKDQAVRDHVHRVDDTISKGDSSLRPKDQILLLDFLTPYIHTGGKKKVIPEWLFEKTSETRDMLDDITMFGLDYGADLQTSLAPGTKGSASTANVEGSLIYERKKGGELKVQDFAHLPHPQTSQSPFPSAAVETSPIAQSSGSQSNGRHYSPPIEGILSPHNHNTNDDIAIENDIEEAESEDDIMIKPRKMPNRKDIFDPLPMPSSSPGQDIELDHLTAEDEDDLSDYEKEQRRKTIAVDRVKTKIVPDLDAKPDTHSEEVDQEENEEIEELENPNEEHTGSSDENAVGSFLENSQSLSKRRKGDILVDDSDQSLPQHSSSNEISLPAQNTLSPAKRVKDQRNHGSGGDSHNTASRKRPRESNETAPHESPISRSELSQVASSNAQNHPSTIKKPKIEQSTPVQMYSQVMTNTQSTGKSSRKSFLDSLRFFRSPAGPAQVGTIPKSELESPSLGRRKEKDNTPSLFDRLNRSIRRHSLRSSSPIQIDKNNDQDHEEPQDGISTRYRIGEEDGLDDGIDRQTEGEDDPEIIVVDNDDDNDIIEAKEGSEEFNPDDSHGPHYESYASTSMVENKQSIPNNSTFEFNPLGTHLEPNVDSVSPKRKVRKLGDSFKLNFQIEGLTELKVRKSIDDIRKARNRKLRVQS</sequence>
<feature type="compositionally biased region" description="Acidic residues" evidence="1">
    <location>
        <begin position="401"/>
        <end position="415"/>
    </location>
</feature>
<evidence type="ECO:0000313" key="3">
    <source>
        <dbReference type="EMBL" id="WWC73781.1"/>
    </source>
</evidence>
<reference evidence="3" key="4">
    <citation type="submission" date="2024-02" db="EMBL/GenBank/DDBJ databases">
        <title>Comparative genomics of Cryptococcus and Kwoniella reveals pathogenesis evolution and contrasting modes of karyotype evolution via chromosome fusion or intercentromeric recombination.</title>
        <authorList>
            <person name="Coelho M.A."/>
            <person name="David-Palma M."/>
            <person name="Shea T."/>
            <person name="Bowers K."/>
            <person name="McGinley-Smith S."/>
            <person name="Mohammad A.W."/>
            <person name="Gnirke A."/>
            <person name="Yurkov A.M."/>
            <person name="Nowrousian M."/>
            <person name="Sun S."/>
            <person name="Cuomo C.A."/>
            <person name="Heitman J."/>
        </authorList>
    </citation>
    <scope>NUCLEOTIDE SEQUENCE</scope>
    <source>
        <strain evidence="3">CBS 10737</strain>
    </source>
</reference>